<feature type="domain" description="Amine oxidase" evidence="1">
    <location>
        <begin position="192"/>
        <end position="676"/>
    </location>
</feature>
<protein>
    <recommendedName>
        <fullName evidence="1">Amine oxidase domain-containing protein</fullName>
    </recommendedName>
</protein>
<reference evidence="2 3" key="1">
    <citation type="submission" date="2023-07" db="EMBL/GenBank/DDBJ databases">
        <title>Genomic Encyclopedia of Type Strains, Phase IV (KMG-IV): sequencing the most valuable type-strain genomes for metagenomic binning, comparative biology and taxonomic classification.</title>
        <authorList>
            <person name="Goeker M."/>
        </authorList>
    </citation>
    <scope>NUCLEOTIDE SEQUENCE [LARGE SCALE GENOMIC DNA]</scope>
    <source>
        <strain evidence="2 3">DSM 5896</strain>
    </source>
</reference>
<dbReference type="InterPro" id="IPR002937">
    <property type="entry name" value="Amino_oxidase"/>
</dbReference>
<evidence type="ECO:0000259" key="1">
    <source>
        <dbReference type="Pfam" id="PF01593"/>
    </source>
</evidence>
<dbReference type="SUPFAM" id="SSF51905">
    <property type="entry name" value="FAD/NAD(P)-binding domain"/>
    <property type="match status" value="1"/>
</dbReference>
<proteinExistence type="predicted"/>
<dbReference type="InterPro" id="IPR036188">
    <property type="entry name" value="FAD/NAD-bd_sf"/>
</dbReference>
<dbReference type="InterPro" id="IPR050464">
    <property type="entry name" value="Zeta_carotene_desat/Oxidored"/>
</dbReference>
<dbReference type="Pfam" id="PF01593">
    <property type="entry name" value="Amino_oxidase"/>
    <property type="match status" value="1"/>
</dbReference>
<dbReference type="Proteomes" id="UP001237448">
    <property type="component" value="Unassembled WGS sequence"/>
</dbReference>
<dbReference type="EMBL" id="JAUSVK010000001">
    <property type="protein sequence ID" value="MDQ0392157.1"/>
    <property type="molecule type" value="Genomic_DNA"/>
</dbReference>
<dbReference type="Gene3D" id="3.50.50.60">
    <property type="entry name" value="FAD/NAD(P)-binding domain"/>
    <property type="match status" value="1"/>
</dbReference>
<sequence length="679" mass="73921">MAYGAVSPISRPVFLGRANAGNEDSYWVLSCASRTSHVQPLHGRVSAPPSIAAISKMRHPAEHVPARAGGKMTPMNRLPPRPNPEGISRRDFMNGLLIASGGLVVGVSSPMRAFAAEPAAGACDDIAGVDPRLLHGGNLPAAFNVGHWMRDQRLSFEPGAVTIAPGCDSHAGKFDIHAEPGEFDVIVVGAGLAGLSSAFHLLQKRADLRILILEANGYTGGNAARDAEAPLPVPASTAGAFCTIPDDGFMQQLYAEIGIKGEAFRIPSPRTTYFFDKNAPGVNPGYEGWQTEEIFTPGKTRDPPYSEKIMDDFARSFKVFKDWYDVEGGPDDPPDASDPKYDYLSRITLAEYLTKELHCDPIVVDFYSNYTTDCMGGTAHSVAAHTAISFLSSEYAGTCFAYPGGTSEIAARLAQWLARPGHSIDTRKNAVALRVDIDGSGSKRAASVTYFKDDKFYRATAEAAIVATQASSAKHLIDHLCDEERKAAWDEFNTAPALVANVALRNMAPFVKLGLGYDNYLWGSRYWSNFEIADWTTDGRDNPDRASVLTFFNGITVPREEFPLERMKLLQTPFEEYERALREDLARITQGTGFDFDRDVSAIFVYRWGHSMILPTTKSLFGDTLDSDGKLDRSKAPRRIACRPLGPISFAGQHTEGTPSVESAIGSGYRAAREVLARL</sequence>
<dbReference type="RefSeq" id="WP_307425607.1">
    <property type="nucleotide sequence ID" value="NZ_JAUSVK010000001.1"/>
</dbReference>
<accession>A0ABU0FC19</accession>
<name>A0ABU0FC19_9HYPH</name>
<dbReference type="PANTHER" id="PTHR42923">
    <property type="entry name" value="PROTOPORPHYRINOGEN OXIDASE"/>
    <property type="match status" value="1"/>
</dbReference>
<evidence type="ECO:0000313" key="2">
    <source>
        <dbReference type="EMBL" id="MDQ0392157.1"/>
    </source>
</evidence>
<organism evidence="2 3">
    <name type="scientific">Labrys monachus</name>
    <dbReference type="NCBI Taxonomy" id="217067"/>
    <lineage>
        <taxon>Bacteria</taxon>
        <taxon>Pseudomonadati</taxon>
        <taxon>Pseudomonadota</taxon>
        <taxon>Alphaproteobacteria</taxon>
        <taxon>Hyphomicrobiales</taxon>
        <taxon>Xanthobacteraceae</taxon>
        <taxon>Labrys</taxon>
    </lineage>
</organism>
<comment type="caution">
    <text evidence="2">The sequence shown here is derived from an EMBL/GenBank/DDBJ whole genome shotgun (WGS) entry which is preliminary data.</text>
</comment>
<keyword evidence="3" id="KW-1185">Reference proteome</keyword>
<evidence type="ECO:0000313" key="3">
    <source>
        <dbReference type="Proteomes" id="UP001237448"/>
    </source>
</evidence>
<gene>
    <name evidence="2" type="ORF">J3R73_001949</name>
</gene>